<evidence type="ECO:0000313" key="2">
    <source>
        <dbReference type="EMBL" id="EIM29846.1"/>
    </source>
</evidence>
<organism evidence="2 3">
    <name type="scientific">Microvirga lotononidis</name>
    <dbReference type="NCBI Taxonomy" id="864069"/>
    <lineage>
        <taxon>Bacteria</taxon>
        <taxon>Pseudomonadati</taxon>
        <taxon>Pseudomonadota</taxon>
        <taxon>Alphaproteobacteria</taxon>
        <taxon>Hyphomicrobiales</taxon>
        <taxon>Methylobacteriaceae</taxon>
        <taxon>Microvirga</taxon>
    </lineage>
</organism>
<evidence type="ECO:0000256" key="1">
    <source>
        <dbReference type="SAM" id="MobiDB-lite"/>
    </source>
</evidence>
<proteinExistence type="predicted"/>
<dbReference type="AlphaFoldDB" id="I4Z0V4"/>
<reference evidence="2 3" key="1">
    <citation type="submission" date="2012-02" db="EMBL/GenBank/DDBJ databases">
        <title>Improved High-Quality Draft sequence of Microvirga sp. WSM3557.</title>
        <authorList>
            <consortium name="US DOE Joint Genome Institute"/>
            <person name="Lucas S."/>
            <person name="Han J."/>
            <person name="Lapidus A."/>
            <person name="Cheng J.-F."/>
            <person name="Goodwin L."/>
            <person name="Pitluck S."/>
            <person name="Peters L."/>
            <person name="Zhang X."/>
            <person name="Detter J.C."/>
            <person name="Han C."/>
            <person name="Tapia R."/>
            <person name="Land M."/>
            <person name="Hauser L."/>
            <person name="Kyrpides N."/>
            <person name="Ivanova N."/>
            <person name="Pagani I."/>
            <person name="Brau L."/>
            <person name="Yates R."/>
            <person name="O'Hara G."/>
            <person name="Rui T."/>
            <person name="Howieson J."/>
            <person name="Reeve W."/>
            <person name="Woyke T."/>
        </authorList>
    </citation>
    <scope>NUCLEOTIDE SEQUENCE [LARGE SCALE GENOMIC DNA]</scope>
    <source>
        <strain evidence="2 3">WSM3557</strain>
    </source>
</reference>
<feature type="region of interest" description="Disordered" evidence="1">
    <location>
        <begin position="52"/>
        <end position="74"/>
    </location>
</feature>
<dbReference type="HOGENOM" id="CLU_2683758_0_0_5"/>
<keyword evidence="3" id="KW-1185">Reference proteome</keyword>
<dbReference type="Proteomes" id="UP000003947">
    <property type="component" value="Unassembled WGS sequence"/>
</dbReference>
<protein>
    <submittedName>
        <fullName evidence="2">Uncharacterized protein</fullName>
    </submittedName>
</protein>
<accession>I4Z0V4</accession>
<name>I4Z0V4_9HYPH</name>
<dbReference type="STRING" id="864069.MicloDRAFT_00011660"/>
<dbReference type="EMBL" id="JH660640">
    <property type="protein sequence ID" value="EIM29846.1"/>
    <property type="molecule type" value="Genomic_DNA"/>
</dbReference>
<gene>
    <name evidence="2" type="ORF">MicloDRAFT_00011660</name>
</gene>
<evidence type="ECO:0000313" key="3">
    <source>
        <dbReference type="Proteomes" id="UP000003947"/>
    </source>
</evidence>
<dbReference type="PATRIC" id="fig|864069.3.peg.1291"/>
<sequence precursor="true">MGPVSLCMSTSFAPDLPLPASSHGTGPAAVVVAREVGAKAWVLRGRGNLEPDGGFPLKAKLPRPEAWEQGRQTR</sequence>